<keyword evidence="3" id="KW-0808">Transferase</keyword>
<evidence type="ECO:0000256" key="3">
    <source>
        <dbReference type="ARBA" id="ARBA00022679"/>
    </source>
</evidence>
<dbReference type="InterPro" id="IPR052056">
    <property type="entry name" value="Mono-ARTD/PARP"/>
</dbReference>
<dbReference type="AlphaFoldDB" id="A0A9J7LHE5"/>
<keyword evidence="8" id="KW-1185">Reference proteome</keyword>
<dbReference type="Proteomes" id="UP000001554">
    <property type="component" value="Chromosome 7"/>
</dbReference>
<organism evidence="8 9">
    <name type="scientific">Branchiostoma floridae</name>
    <name type="common">Florida lancelet</name>
    <name type="synonym">Amphioxus</name>
    <dbReference type="NCBI Taxonomy" id="7739"/>
    <lineage>
        <taxon>Eukaryota</taxon>
        <taxon>Metazoa</taxon>
        <taxon>Chordata</taxon>
        <taxon>Cephalochordata</taxon>
        <taxon>Leptocardii</taxon>
        <taxon>Amphioxiformes</taxon>
        <taxon>Branchiostomatidae</taxon>
        <taxon>Branchiostoma</taxon>
    </lineage>
</organism>
<dbReference type="GO" id="GO:0005634">
    <property type="term" value="C:nucleus"/>
    <property type="evidence" value="ECO:0007669"/>
    <property type="project" value="UniProtKB-SubCell"/>
</dbReference>
<sequence>MKYMTSDVNSVLLVKSSLRPVSASLVWPHEDDRRLAAIVPFSTENKAARAIDEHDWSLEALNAFQKVLLSFSSESIQVPATIWDTVPARLAQINNCADPGKKVVMKVSLADQAVTLTGPKVHVSQVETAIRDFISKEEEKYAKETAVVLGPPIEMKPLELQHLLETGYIEAVTKKHRVEADTAGRLVFKGVSAAISAAIVEVYAKLREISTNQIPVSAAEAFLRFVTRDPWRSYINKCLKNQRIQAHWAVEGGMLTIVTESEDEYLKAVDRFRSTVTETEMPVYGPALKVLDSDEWTSFLSTIQDSFSGPLQIAVNSDKDVKRVLITGPSENVNMVKEQTDKFLKNNTVLKSIVDMPVGMVEFLQKMKKGAIDKLQGRLQKGKGYITATTDGEVAGFTVVGTKDGIQQTAKYIQQLQGSVTHQQLSIQNPGMRKYFSPGQPGDEKLKSISDIFNCIIKTHQEKKPDDRHCEPLNHVLLPRSRKLLVFKEDLTKHHVDSIANAADKNLNNRGGLAEAIIRAGGKEIQDHCDRIMKDEPKVLMVGAVRVTGPGKLPCKAVIHAVGPNFHEIKDDKRSRDELFETVTNVLAMASRCGFSSVAIPAISSGIFGGPLDLCTKTVVRATGLYFKRNKESTVSEVHFVGIDMDIAQSFKKALRETFEEYEGWNPDSESQETSPESIVLPPAAARGPPPCPPEYGEHLVTPSSYSMFTNQGLKITLIRGSILDQQADIIVNIIGPELNLRTGVVSRALLEAGGLKLQTGEIPEV</sequence>
<evidence type="ECO:0000256" key="2">
    <source>
        <dbReference type="ARBA" id="ARBA00022676"/>
    </source>
</evidence>
<evidence type="ECO:0000313" key="9">
    <source>
        <dbReference type="RefSeq" id="XP_035682813.1"/>
    </source>
</evidence>
<evidence type="ECO:0000256" key="5">
    <source>
        <dbReference type="ARBA" id="ARBA00023242"/>
    </source>
</evidence>
<gene>
    <name evidence="9" type="primary">LOC118420205</name>
</gene>
<evidence type="ECO:0000256" key="1">
    <source>
        <dbReference type="ARBA" id="ARBA00004123"/>
    </source>
</evidence>
<proteinExistence type="predicted"/>
<evidence type="ECO:0000256" key="6">
    <source>
        <dbReference type="SAM" id="MobiDB-lite"/>
    </source>
</evidence>
<dbReference type="CDD" id="cd02907">
    <property type="entry name" value="Macro_Af1521_BAL-like"/>
    <property type="match status" value="1"/>
</dbReference>
<evidence type="ECO:0000256" key="4">
    <source>
        <dbReference type="ARBA" id="ARBA00023027"/>
    </source>
</evidence>
<keyword evidence="2" id="KW-0328">Glycosyltransferase</keyword>
<dbReference type="GeneID" id="118420205"/>
<dbReference type="InterPro" id="IPR002589">
    <property type="entry name" value="Macro_dom"/>
</dbReference>
<dbReference type="KEGG" id="bfo:118420205"/>
<comment type="subcellular location">
    <subcellularLocation>
        <location evidence="1">Nucleus</location>
    </subcellularLocation>
</comment>
<dbReference type="PANTHER" id="PTHR14453:SF70">
    <property type="entry name" value="PROTEIN MONO-ADP-RIBOSYLTRANSFERASE PARP9"/>
    <property type="match status" value="1"/>
</dbReference>
<dbReference type="SMART" id="SM00506">
    <property type="entry name" value="A1pp"/>
    <property type="match status" value="1"/>
</dbReference>
<feature type="domain" description="Macro" evidence="7">
    <location>
        <begin position="703"/>
        <end position="766"/>
    </location>
</feature>
<keyword evidence="4" id="KW-0520">NAD</keyword>
<reference evidence="9" key="2">
    <citation type="submission" date="2025-08" db="UniProtKB">
        <authorList>
            <consortium name="RefSeq"/>
        </authorList>
    </citation>
    <scope>IDENTIFICATION</scope>
    <source>
        <strain evidence="9">S238N-H82</strain>
        <tissue evidence="9">Testes</tissue>
    </source>
</reference>
<dbReference type="SUPFAM" id="SSF52949">
    <property type="entry name" value="Macro domain-like"/>
    <property type="match status" value="2"/>
</dbReference>
<dbReference type="PANTHER" id="PTHR14453">
    <property type="entry name" value="PARP/ZINC FINGER CCCH TYPE DOMAIN CONTAINING PROTEIN"/>
    <property type="match status" value="1"/>
</dbReference>
<dbReference type="Pfam" id="PF01661">
    <property type="entry name" value="Macro"/>
    <property type="match status" value="1"/>
</dbReference>
<reference evidence="8" key="1">
    <citation type="journal article" date="2020" name="Nat. Ecol. Evol.">
        <title>Deeply conserved synteny resolves early events in vertebrate evolution.</title>
        <authorList>
            <person name="Simakov O."/>
            <person name="Marletaz F."/>
            <person name="Yue J.X."/>
            <person name="O'Connell B."/>
            <person name="Jenkins J."/>
            <person name="Brandt A."/>
            <person name="Calef R."/>
            <person name="Tung C.H."/>
            <person name="Huang T.K."/>
            <person name="Schmutz J."/>
            <person name="Satoh N."/>
            <person name="Yu J.K."/>
            <person name="Putnam N.H."/>
            <person name="Green R.E."/>
            <person name="Rokhsar D.S."/>
        </authorList>
    </citation>
    <scope>NUCLEOTIDE SEQUENCE [LARGE SCALE GENOMIC DNA]</scope>
    <source>
        <strain evidence="8">S238N-H82</strain>
    </source>
</reference>
<dbReference type="OMA" id="NCELERN"/>
<feature type="region of interest" description="Disordered" evidence="6">
    <location>
        <begin position="663"/>
        <end position="697"/>
    </location>
</feature>
<name>A0A9J7LHE5_BRAFL</name>
<evidence type="ECO:0000259" key="7">
    <source>
        <dbReference type="PROSITE" id="PS51154"/>
    </source>
</evidence>
<keyword evidence="5" id="KW-0539">Nucleus</keyword>
<dbReference type="RefSeq" id="XP_035682813.1">
    <property type="nucleotide sequence ID" value="XM_035826920.1"/>
</dbReference>
<dbReference type="Gene3D" id="3.40.220.10">
    <property type="entry name" value="Leucine Aminopeptidase, subunit E, domain 1"/>
    <property type="match status" value="2"/>
</dbReference>
<evidence type="ECO:0000313" key="8">
    <source>
        <dbReference type="Proteomes" id="UP000001554"/>
    </source>
</evidence>
<accession>A0A9J7LHE5</accession>
<protein>
    <submittedName>
        <fullName evidence="9">Protein mono-ADP-ribosyltransferase PARP14-like</fullName>
    </submittedName>
</protein>
<dbReference type="GO" id="GO:0016757">
    <property type="term" value="F:glycosyltransferase activity"/>
    <property type="evidence" value="ECO:0007669"/>
    <property type="project" value="UniProtKB-KW"/>
</dbReference>
<dbReference type="OrthoDB" id="6133115at2759"/>
<feature type="domain" description="Macro" evidence="7">
    <location>
        <begin position="471"/>
        <end position="659"/>
    </location>
</feature>
<dbReference type="PROSITE" id="PS51154">
    <property type="entry name" value="MACRO"/>
    <property type="match status" value="2"/>
</dbReference>
<feature type="compositionally biased region" description="Polar residues" evidence="6">
    <location>
        <begin position="668"/>
        <end position="677"/>
    </location>
</feature>
<dbReference type="InterPro" id="IPR043472">
    <property type="entry name" value="Macro_dom-like"/>
</dbReference>